<evidence type="ECO:0000256" key="1">
    <source>
        <dbReference type="SAM" id="MobiDB-lite"/>
    </source>
</evidence>
<sequence length="388" mass="41254">MRVVSSIVVAAALVLAILLEHHEVNALAMSYDAPQKRAKPKSKPAPKPAPKPVPKPASKPAPKPASKPAPGTPAARPPTARPVPAPATRPPTPKPKATPPPKYVYVSPRVAPRPRTVVAVYTRRSYWATNACSYGRCQADFDNCMTVFDGCACFPGLLSCAKQNCAAEFNAAATECQAAKTQVTGCVLTCSAGAYPSTYADATEYSLWTAVTIQGASAASFQGSEYDFAAAVANITSDDFLSVTTDMVYIASVKDLVAGSSRQLESLVVSLDVQGNVEQRQQHEHRHLADGTTLLAVEFVVLFDTYDDLNGTAAYFGSLMDVTAAADNDLAVALVARGVLFNESQLTIESVRTMVTPIFTSHARNRAAFHVGTFTMLLVTVAWTLDPT</sequence>
<proteinExistence type="predicted"/>
<feature type="compositionally biased region" description="Pro residues" evidence="1">
    <location>
        <begin position="45"/>
        <end position="102"/>
    </location>
</feature>
<gene>
    <name evidence="3" type="ORF">H257_05851</name>
</gene>
<dbReference type="EMBL" id="KI913124">
    <property type="protein sequence ID" value="ETV81289.1"/>
    <property type="molecule type" value="Genomic_DNA"/>
</dbReference>
<feature type="region of interest" description="Disordered" evidence="1">
    <location>
        <begin position="33"/>
        <end position="106"/>
    </location>
</feature>
<evidence type="ECO:0000256" key="2">
    <source>
        <dbReference type="SAM" id="SignalP"/>
    </source>
</evidence>
<evidence type="ECO:0000313" key="3">
    <source>
        <dbReference type="EMBL" id="ETV81289.1"/>
    </source>
</evidence>
<dbReference type="AlphaFoldDB" id="W4GQJ6"/>
<dbReference type="VEuPathDB" id="FungiDB:H257_05851"/>
<dbReference type="OrthoDB" id="78106at2759"/>
<reference evidence="3" key="1">
    <citation type="submission" date="2013-12" db="EMBL/GenBank/DDBJ databases">
        <title>The Genome Sequence of Aphanomyces astaci APO3.</title>
        <authorList>
            <consortium name="The Broad Institute Genomics Platform"/>
            <person name="Russ C."/>
            <person name="Tyler B."/>
            <person name="van West P."/>
            <person name="Dieguez-Uribeondo J."/>
            <person name="Young S.K."/>
            <person name="Zeng Q."/>
            <person name="Gargeya S."/>
            <person name="Fitzgerald M."/>
            <person name="Abouelleil A."/>
            <person name="Alvarado L."/>
            <person name="Chapman S.B."/>
            <person name="Gainer-Dewar J."/>
            <person name="Goldberg J."/>
            <person name="Griggs A."/>
            <person name="Gujja S."/>
            <person name="Hansen M."/>
            <person name="Howarth C."/>
            <person name="Imamovic A."/>
            <person name="Ireland A."/>
            <person name="Larimer J."/>
            <person name="McCowan C."/>
            <person name="Murphy C."/>
            <person name="Pearson M."/>
            <person name="Poon T.W."/>
            <person name="Priest M."/>
            <person name="Roberts A."/>
            <person name="Saif S."/>
            <person name="Shea T."/>
            <person name="Sykes S."/>
            <person name="Wortman J."/>
            <person name="Nusbaum C."/>
            <person name="Birren B."/>
        </authorList>
    </citation>
    <scope>NUCLEOTIDE SEQUENCE [LARGE SCALE GENOMIC DNA]</scope>
    <source>
        <strain evidence="3">APO3</strain>
    </source>
</reference>
<protein>
    <submittedName>
        <fullName evidence="3">Uncharacterized protein</fullName>
    </submittedName>
</protein>
<dbReference type="GeneID" id="20807847"/>
<dbReference type="RefSeq" id="XP_009829147.1">
    <property type="nucleotide sequence ID" value="XM_009830845.1"/>
</dbReference>
<name>W4GQJ6_APHAT</name>
<keyword evidence="2" id="KW-0732">Signal</keyword>
<feature type="chain" id="PRO_5004841297" evidence="2">
    <location>
        <begin position="27"/>
        <end position="388"/>
    </location>
</feature>
<feature type="signal peptide" evidence="2">
    <location>
        <begin position="1"/>
        <end position="26"/>
    </location>
</feature>
<accession>W4GQJ6</accession>
<dbReference type="STRING" id="112090.W4GQJ6"/>
<organism evidence="3">
    <name type="scientific">Aphanomyces astaci</name>
    <name type="common">Crayfish plague agent</name>
    <dbReference type="NCBI Taxonomy" id="112090"/>
    <lineage>
        <taxon>Eukaryota</taxon>
        <taxon>Sar</taxon>
        <taxon>Stramenopiles</taxon>
        <taxon>Oomycota</taxon>
        <taxon>Saprolegniomycetes</taxon>
        <taxon>Saprolegniales</taxon>
        <taxon>Verrucalvaceae</taxon>
        <taxon>Aphanomyces</taxon>
    </lineage>
</organism>